<keyword evidence="2" id="KW-1185">Reference proteome</keyword>
<protein>
    <submittedName>
        <fullName evidence="1">HEAT repeat domain-containing protein</fullName>
    </submittedName>
</protein>
<dbReference type="EMBL" id="QWGR01000018">
    <property type="protein sequence ID" value="RIJ45944.1"/>
    <property type="molecule type" value="Genomic_DNA"/>
</dbReference>
<organism evidence="1 2">
    <name type="scientific">Maribellus luteus</name>
    <dbReference type="NCBI Taxonomy" id="2305463"/>
    <lineage>
        <taxon>Bacteria</taxon>
        <taxon>Pseudomonadati</taxon>
        <taxon>Bacteroidota</taxon>
        <taxon>Bacteroidia</taxon>
        <taxon>Marinilabiliales</taxon>
        <taxon>Prolixibacteraceae</taxon>
        <taxon>Maribellus</taxon>
    </lineage>
</organism>
<gene>
    <name evidence="1" type="ORF">D1614_20710</name>
</gene>
<evidence type="ECO:0000313" key="1">
    <source>
        <dbReference type="EMBL" id="RIJ45944.1"/>
    </source>
</evidence>
<dbReference type="Gene3D" id="1.25.10.10">
    <property type="entry name" value="Leucine-rich Repeat Variant"/>
    <property type="match status" value="1"/>
</dbReference>
<dbReference type="AlphaFoldDB" id="A0A399SSQ4"/>
<accession>A0A399SSQ4</accession>
<name>A0A399SSQ4_9BACT</name>
<evidence type="ECO:0000313" key="2">
    <source>
        <dbReference type="Proteomes" id="UP000265926"/>
    </source>
</evidence>
<sequence length="168" mass="19304">MKQQKIDTATRDKLFSANAETVLAAVESLQEKGNKEYLPMLFEILLSAPEAEVKEAILKLLGTVKDKETIPVFIEVLQNEKYKNIRKEIITTCWQNGLDFGNYIGVFADLVITETWEIAFEAFTVIENLEHFPPEEEFKAIRLKIAGALRTADERKQYFLEEILRMSS</sequence>
<dbReference type="SUPFAM" id="SSF48371">
    <property type="entry name" value="ARM repeat"/>
    <property type="match status" value="1"/>
</dbReference>
<proteinExistence type="predicted"/>
<dbReference type="RefSeq" id="WP_119439906.1">
    <property type="nucleotide sequence ID" value="NZ_QWGR01000018.1"/>
</dbReference>
<dbReference type="InterPro" id="IPR011989">
    <property type="entry name" value="ARM-like"/>
</dbReference>
<comment type="caution">
    <text evidence="1">The sequence shown here is derived from an EMBL/GenBank/DDBJ whole genome shotgun (WGS) entry which is preliminary data.</text>
</comment>
<dbReference type="InterPro" id="IPR016024">
    <property type="entry name" value="ARM-type_fold"/>
</dbReference>
<dbReference type="Proteomes" id="UP000265926">
    <property type="component" value="Unassembled WGS sequence"/>
</dbReference>
<dbReference type="Pfam" id="PF13646">
    <property type="entry name" value="HEAT_2"/>
    <property type="match status" value="1"/>
</dbReference>
<reference evidence="1 2" key="1">
    <citation type="submission" date="2018-08" db="EMBL/GenBank/DDBJ databases">
        <title>Pallidiluteibacterium maritimus gen. nov., sp. nov., isolated from coastal sediment.</title>
        <authorList>
            <person name="Zhou L.Y."/>
        </authorList>
    </citation>
    <scope>NUCLEOTIDE SEQUENCE [LARGE SCALE GENOMIC DNA]</scope>
    <source>
        <strain evidence="1 2">XSD2</strain>
    </source>
</reference>
<dbReference type="OrthoDB" id="1121286at2"/>